<feature type="region of interest" description="Disordered" evidence="1">
    <location>
        <begin position="837"/>
        <end position="868"/>
    </location>
</feature>
<feature type="chain" id="PRO_5005856847" description="Peptidase A1 domain-containing protein" evidence="2">
    <location>
        <begin position="26"/>
        <end position="868"/>
    </location>
</feature>
<keyword evidence="4" id="KW-1185">Reference proteome</keyword>
<organism evidence="3 4">
    <name type="scientific">Cyphellophora attinorum</name>
    <dbReference type="NCBI Taxonomy" id="1664694"/>
    <lineage>
        <taxon>Eukaryota</taxon>
        <taxon>Fungi</taxon>
        <taxon>Dikarya</taxon>
        <taxon>Ascomycota</taxon>
        <taxon>Pezizomycotina</taxon>
        <taxon>Eurotiomycetes</taxon>
        <taxon>Chaetothyriomycetidae</taxon>
        <taxon>Chaetothyriales</taxon>
        <taxon>Cyphellophoraceae</taxon>
        <taxon>Cyphellophora</taxon>
    </lineage>
</organism>
<dbReference type="RefSeq" id="XP_017996412.1">
    <property type="nucleotide sequence ID" value="XM_018142990.1"/>
</dbReference>
<gene>
    <name evidence="3" type="ORF">AB675_2977</name>
</gene>
<feature type="compositionally biased region" description="Low complexity" evidence="1">
    <location>
        <begin position="597"/>
        <end position="648"/>
    </location>
</feature>
<evidence type="ECO:0008006" key="5">
    <source>
        <dbReference type="Google" id="ProtNLM"/>
    </source>
</evidence>
<feature type="compositionally biased region" description="Low complexity" evidence="1">
    <location>
        <begin position="725"/>
        <end position="749"/>
    </location>
</feature>
<feature type="signal peptide" evidence="2">
    <location>
        <begin position="1"/>
        <end position="25"/>
    </location>
</feature>
<dbReference type="STRING" id="1664694.A0A0N0NJC2"/>
<comment type="caution">
    <text evidence="3">The sequence shown here is derived from an EMBL/GenBank/DDBJ whole genome shotgun (WGS) entry which is preliminary data.</text>
</comment>
<dbReference type="InterPro" id="IPR021109">
    <property type="entry name" value="Peptidase_aspartic_dom_sf"/>
</dbReference>
<dbReference type="Proteomes" id="UP000038010">
    <property type="component" value="Unassembled WGS sequence"/>
</dbReference>
<dbReference type="EMBL" id="LFJN01000031">
    <property type="protein sequence ID" value="KPI36449.1"/>
    <property type="molecule type" value="Genomic_DNA"/>
</dbReference>
<feature type="region of interest" description="Disordered" evidence="1">
    <location>
        <begin position="712"/>
        <end position="801"/>
    </location>
</feature>
<reference evidence="3 4" key="1">
    <citation type="submission" date="2015-06" db="EMBL/GenBank/DDBJ databases">
        <title>Draft genome of the ant-associated black yeast Phialophora attae CBS 131958.</title>
        <authorList>
            <person name="Moreno L.F."/>
            <person name="Stielow B.J."/>
            <person name="de Hoog S."/>
            <person name="Vicente V.A."/>
            <person name="Weiss V.A."/>
            <person name="de Vries M."/>
            <person name="Cruz L.M."/>
            <person name="Souza E.M."/>
        </authorList>
    </citation>
    <scope>NUCLEOTIDE SEQUENCE [LARGE SCALE GENOMIC DNA]</scope>
    <source>
        <strain evidence="3 4">CBS 131958</strain>
    </source>
</reference>
<feature type="compositionally biased region" description="Polar residues" evidence="1">
    <location>
        <begin position="649"/>
        <end position="666"/>
    </location>
</feature>
<evidence type="ECO:0000313" key="4">
    <source>
        <dbReference type="Proteomes" id="UP000038010"/>
    </source>
</evidence>
<feature type="compositionally biased region" description="Polar residues" evidence="1">
    <location>
        <begin position="136"/>
        <end position="152"/>
    </location>
</feature>
<name>A0A0N0NJC2_9EURO</name>
<dbReference type="VEuPathDB" id="FungiDB:AB675_2977"/>
<dbReference type="GeneID" id="28734870"/>
<evidence type="ECO:0000256" key="1">
    <source>
        <dbReference type="SAM" id="MobiDB-lite"/>
    </source>
</evidence>
<dbReference type="AlphaFoldDB" id="A0A0N0NJC2"/>
<feature type="region of interest" description="Disordered" evidence="1">
    <location>
        <begin position="135"/>
        <end position="154"/>
    </location>
</feature>
<keyword evidence="2" id="KW-0732">Signal</keyword>
<dbReference type="SUPFAM" id="SSF50630">
    <property type="entry name" value="Acid proteases"/>
    <property type="match status" value="1"/>
</dbReference>
<dbReference type="OrthoDB" id="10676092at2759"/>
<sequence>MLAVLTGLLSLIVAAYKTGLPPSWAQPDSKSTVHRTRRPPHGHLRKRHGMYDGHELRTPNTIVHGVCPVRRFEEQRAPTHLLFNISTTATLDLSPFLPEALHNGSTIPVLLDVLSDCSWLAATDMVCIDPAAPELANTSSTSDAPDNDTTPLDNCLRGPGYTSDYVAAILRDVNATDGSGQEQKCTHYLSGDVTGSVKSVALQLDSALQISPVSIDSNAGDELEKEMSALAVDMILARTFSAPSPLGFIDFQHYYGAGSGVLGLGTDQLQAGNRSAPVSFRGSKSHVQSSNRDFLGDILSTPAWQADNSSRAIVGLALPRDGDVGSFTVGASVRNTTNANDIADGGVISMLPAGSGPAFRAVNSWTLKDDLRHLQWSFPSVSVSVAANETQPVALRRSLDSARRLKVASELDGDELKHHRRDLQGGERYFIDTALPVIWTTDAVAAFVANLFDPPGWIDGPTASAMQQPGTYRIPCDATPPSSVAIMLTDGKRYVSVPMYPSDLIVPMRLRNTDNGEFTNSCMSAFQSGDWQLSVSDGTGPVRRHNGTDGDVTLRRLGWPFLRNVLLDFDFEKAEVGVSVRKWPNGEDGASNKTGVSTTTLDGPTTFTTSTTPTSSGTSSSNLNVTDSTGSSSLSASSAATVSAPGGSRVTTSTDASSMSPLSSVGITSTTTSATATIMPIPPISFPSTDFTHTTVTDTSASVSSQSSTAVSSTSFVSPSPPPSTASSATPSDPSTTSPTTPTPTSAPTEQPLLPPSFPPTSDVHTIPASTFDSASSTTPPTLEPPHPPLSFPPASYTHTTTLTTTYHDPFFTPQSQPQSQAGPIVVPVEPSSGGPVVVPLPPSFSGAATGDLSPPAGMERTAEAGGG</sequence>
<evidence type="ECO:0000313" key="3">
    <source>
        <dbReference type="EMBL" id="KPI36449.1"/>
    </source>
</evidence>
<protein>
    <recommendedName>
        <fullName evidence="5">Peptidase A1 domain-containing protein</fullName>
    </recommendedName>
</protein>
<proteinExistence type="predicted"/>
<dbReference type="Gene3D" id="2.40.70.10">
    <property type="entry name" value="Acid Proteases"/>
    <property type="match status" value="1"/>
</dbReference>
<evidence type="ECO:0000256" key="2">
    <source>
        <dbReference type="SAM" id="SignalP"/>
    </source>
</evidence>
<accession>A0A0N0NJC2</accession>
<feature type="region of interest" description="Disordered" evidence="1">
    <location>
        <begin position="582"/>
        <end position="667"/>
    </location>
</feature>
<feature type="compositionally biased region" description="Pro residues" evidence="1">
    <location>
        <begin position="782"/>
        <end position="792"/>
    </location>
</feature>